<sequence length="275" mass="30360">MAMVDGEYLKEIERARRDLRALISSKSCAPIMLRLAWHDAGTYDAKTKTGGPNGSIRNENEYKQAGNRGMKIAIDLCEDVKANHPKISYADLYQLAGIVAVEVSGGPTIDFVPGRKDSTVASEEGLLPKAEEGASHLRDIFYRMGLSEKDIVALSGGHTLGRAHRERSAFEGPWTKEPLKFDNSYFVELIKGDSEGLLKLPTDKALLDDPVFRSYVELYAKDEDAFFRDYAASHKKLSELGFTHPSAMKKILAKTAIVAAVVILSYLYAINRSAN</sequence>
<keyword evidence="5" id="KW-0349">Heme</keyword>
<evidence type="ECO:0000256" key="1">
    <source>
        <dbReference type="ARBA" id="ARBA00000189"/>
    </source>
</evidence>
<proteinExistence type="inferred from homology"/>
<gene>
    <name evidence="14" type="ORF">FPE_LOCUS1672</name>
</gene>
<organism evidence="14 15">
    <name type="scientific">Fraxinus pennsylvanica</name>
    <dbReference type="NCBI Taxonomy" id="56036"/>
    <lineage>
        <taxon>Eukaryota</taxon>
        <taxon>Viridiplantae</taxon>
        <taxon>Streptophyta</taxon>
        <taxon>Embryophyta</taxon>
        <taxon>Tracheophyta</taxon>
        <taxon>Spermatophyta</taxon>
        <taxon>Magnoliopsida</taxon>
        <taxon>eudicotyledons</taxon>
        <taxon>Gunneridae</taxon>
        <taxon>Pentapetalae</taxon>
        <taxon>asterids</taxon>
        <taxon>lamiids</taxon>
        <taxon>Lamiales</taxon>
        <taxon>Oleaceae</taxon>
        <taxon>Oleeae</taxon>
        <taxon>Fraxinus</taxon>
    </lineage>
</organism>
<evidence type="ECO:0000259" key="13">
    <source>
        <dbReference type="PROSITE" id="PS50873"/>
    </source>
</evidence>
<evidence type="ECO:0000256" key="11">
    <source>
        <dbReference type="ARBA" id="ARBA00023324"/>
    </source>
</evidence>
<dbReference type="FunFam" id="1.10.420.10:FF:000003">
    <property type="entry name" value="L-ascorbate peroxidase, cytosolic"/>
    <property type="match status" value="1"/>
</dbReference>
<evidence type="ECO:0000256" key="10">
    <source>
        <dbReference type="ARBA" id="ARBA00023004"/>
    </source>
</evidence>
<keyword evidence="9" id="KW-0560">Oxidoreductase</keyword>
<keyword evidence="12" id="KW-0812">Transmembrane</keyword>
<feature type="domain" description="Plant heme peroxidase family profile" evidence="13">
    <location>
        <begin position="20"/>
        <end position="256"/>
    </location>
</feature>
<dbReference type="SUPFAM" id="SSF48113">
    <property type="entry name" value="Heme-dependent peroxidases"/>
    <property type="match status" value="1"/>
</dbReference>
<dbReference type="GO" id="GO:0042744">
    <property type="term" value="P:hydrogen peroxide catabolic process"/>
    <property type="evidence" value="ECO:0007669"/>
    <property type="project" value="UniProtKB-KW"/>
</dbReference>
<keyword evidence="10" id="KW-0408">Iron</keyword>
<dbReference type="PROSITE" id="PS00436">
    <property type="entry name" value="PEROXIDASE_2"/>
    <property type="match status" value="1"/>
</dbReference>
<dbReference type="GO" id="GO:0000302">
    <property type="term" value="P:response to reactive oxygen species"/>
    <property type="evidence" value="ECO:0007669"/>
    <property type="project" value="TreeGrafter"/>
</dbReference>
<evidence type="ECO:0000256" key="12">
    <source>
        <dbReference type="SAM" id="Phobius"/>
    </source>
</evidence>
<dbReference type="InterPro" id="IPR044831">
    <property type="entry name" value="Ccp1-like"/>
</dbReference>
<dbReference type="PRINTS" id="PR00459">
    <property type="entry name" value="ASPEROXIDASE"/>
</dbReference>
<evidence type="ECO:0000256" key="6">
    <source>
        <dbReference type="ARBA" id="ARBA00022723"/>
    </source>
</evidence>
<dbReference type="Gene3D" id="1.10.420.10">
    <property type="entry name" value="Peroxidase, domain 2"/>
    <property type="match status" value="1"/>
</dbReference>
<dbReference type="FunFam" id="1.10.520.10:FF:000003">
    <property type="entry name" value="Cytosolic ascorbate peroxidase"/>
    <property type="match status" value="1"/>
</dbReference>
<keyword evidence="8" id="KW-0630">Potassium</keyword>
<dbReference type="InterPro" id="IPR019794">
    <property type="entry name" value="Peroxidases_AS"/>
</dbReference>
<evidence type="ECO:0000256" key="4">
    <source>
        <dbReference type="ARBA" id="ARBA00022559"/>
    </source>
</evidence>
<dbReference type="EMBL" id="OU503036">
    <property type="protein sequence ID" value="CAI9754241.1"/>
    <property type="molecule type" value="Genomic_DNA"/>
</dbReference>
<feature type="transmembrane region" description="Helical" evidence="12">
    <location>
        <begin position="251"/>
        <end position="270"/>
    </location>
</feature>
<keyword evidence="11" id="KW-0376">Hydrogen peroxide</keyword>
<dbReference type="Proteomes" id="UP000834106">
    <property type="component" value="Chromosome 1"/>
</dbReference>
<comment type="similarity">
    <text evidence="3">Belongs to the peroxidase family. Ascorbate peroxidase subfamily.</text>
</comment>
<evidence type="ECO:0000256" key="9">
    <source>
        <dbReference type="ARBA" id="ARBA00023002"/>
    </source>
</evidence>
<dbReference type="Gene3D" id="1.10.520.10">
    <property type="match status" value="1"/>
</dbReference>
<name>A0AAD2DK27_9LAMI</name>
<keyword evidence="15" id="KW-1185">Reference proteome</keyword>
<accession>A0AAD2DK27</accession>
<dbReference type="AlphaFoldDB" id="A0AAD2DK27"/>
<comment type="cofactor">
    <cofactor evidence="2">
        <name>heme b</name>
        <dbReference type="ChEBI" id="CHEBI:60344"/>
    </cofactor>
</comment>
<keyword evidence="12" id="KW-1133">Transmembrane helix</keyword>
<protein>
    <recommendedName>
        <fullName evidence="13">Plant heme peroxidase family profile domain-containing protein</fullName>
    </recommendedName>
</protein>
<dbReference type="Pfam" id="PF00141">
    <property type="entry name" value="peroxidase"/>
    <property type="match status" value="1"/>
</dbReference>
<comment type="catalytic activity">
    <reaction evidence="1">
        <text>2 a phenolic donor + H2O2 = 2 a phenolic radical donor + 2 H2O</text>
        <dbReference type="Rhea" id="RHEA:56136"/>
        <dbReference type="ChEBI" id="CHEBI:15377"/>
        <dbReference type="ChEBI" id="CHEBI:16240"/>
        <dbReference type="ChEBI" id="CHEBI:139520"/>
        <dbReference type="ChEBI" id="CHEBI:139521"/>
        <dbReference type="EC" id="1.11.1.7"/>
    </reaction>
</comment>
<dbReference type="InterPro" id="IPR002207">
    <property type="entry name" value="Peroxidase_I"/>
</dbReference>
<dbReference type="GO" id="GO:0034599">
    <property type="term" value="P:cellular response to oxidative stress"/>
    <property type="evidence" value="ECO:0007669"/>
    <property type="project" value="InterPro"/>
</dbReference>
<keyword evidence="6" id="KW-0479">Metal-binding</keyword>
<evidence type="ECO:0000256" key="7">
    <source>
        <dbReference type="ARBA" id="ARBA00022837"/>
    </source>
</evidence>
<dbReference type="GO" id="GO:0009507">
    <property type="term" value="C:chloroplast"/>
    <property type="evidence" value="ECO:0007669"/>
    <property type="project" value="TreeGrafter"/>
</dbReference>
<keyword evidence="12" id="KW-0472">Membrane</keyword>
<dbReference type="InterPro" id="IPR010255">
    <property type="entry name" value="Haem_peroxidase_sf"/>
</dbReference>
<evidence type="ECO:0000256" key="5">
    <source>
        <dbReference type="ARBA" id="ARBA00022617"/>
    </source>
</evidence>
<dbReference type="PROSITE" id="PS50873">
    <property type="entry name" value="PEROXIDASE_4"/>
    <property type="match status" value="1"/>
</dbReference>
<dbReference type="PANTHER" id="PTHR31356">
    <property type="entry name" value="THYLAKOID LUMENAL 29 KDA PROTEIN, CHLOROPLASTIC-RELATED"/>
    <property type="match status" value="1"/>
</dbReference>
<dbReference type="GO" id="GO:0046872">
    <property type="term" value="F:metal ion binding"/>
    <property type="evidence" value="ECO:0007669"/>
    <property type="project" value="UniProtKB-KW"/>
</dbReference>
<keyword evidence="4" id="KW-0575">Peroxidase</keyword>
<dbReference type="PRINTS" id="PR00458">
    <property type="entry name" value="PEROXIDASE"/>
</dbReference>
<dbReference type="GO" id="GO:0140825">
    <property type="term" value="F:lactoperoxidase activity"/>
    <property type="evidence" value="ECO:0007669"/>
    <property type="project" value="UniProtKB-EC"/>
</dbReference>
<evidence type="ECO:0000256" key="2">
    <source>
        <dbReference type="ARBA" id="ARBA00001970"/>
    </source>
</evidence>
<dbReference type="InterPro" id="IPR019793">
    <property type="entry name" value="Peroxidases_heam-ligand_BS"/>
</dbReference>
<evidence type="ECO:0000256" key="3">
    <source>
        <dbReference type="ARBA" id="ARBA00006873"/>
    </source>
</evidence>
<evidence type="ECO:0000313" key="15">
    <source>
        <dbReference type="Proteomes" id="UP000834106"/>
    </source>
</evidence>
<dbReference type="PANTHER" id="PTHR31356:SF38">
    <property type="entry name" value="L-ASCORBATE PEROXIDASE 5, PEROXISOMAL"/>
    <property type="match status" value="1"/>
</dbReference>
<dbReference type="PROSITE" id="PS00435">
    <property type="entry name" value="PEROXIDASE_1"/>
    <property type="match status" value="1"/>
</dbReference>
<dbReference type="GO" id="GO:0020037">
    <property type="term" value="F:heme binding"/>
    <property type="evidence" value="ECO:0007669"/>
    <property type="project" value="InterPro"/>
</dbReference>
<reference evidence="14" key="1">
    <citation type="submission" date="2023-05" db="EMBL/GenBank/DDBJ databases">
        <authorList>
            <person name="Huff M."/>
        </authorList>
    </citation>
    <scope>NUCLEOTIDE SEQUENCE</scope>
</reference>
<evidence type="ECO:0000313" key="14">
    <source>
        <dbReference type="EMBL" id="CAI9754241.1"/>
    </source>
</evidence>
<dbReference type="CDD" id="cd00691">
    <property type="entry name" value="ascorbate_peroxidase"/>
    <property type="match status" value="1"/>
</dbReference>
<dbReference type="InterPro" id="IPR002016">
    <property type="entry name" value="Haem_peroxidase"/>
</dbReference>
<keyword evidence="7" id="KW-0106">Calcium</keyword>
<evidence type="ECO:0000256" key="8">
    <source>
        <dbReference type="ARBA" id="ARBA00022958"/>
    </source>
</evidence>